<evidence type="ECO:0000313" key="2">
    <source>
        <dbReference type="EMBL" id="CDR30752.1"/>
    </source>
</evidence>
<dbReference type="HOGENOM" id="CLU_013985_3_6_14"/>
<organism evidence="2 3">
    <name type="scientific">Acholeplasma oculi</name>
    <dbReference type="NCBI Taxonomy" id="35623"/>
    <lineage>
        <taxon>Bacteria</taxon>
        <taxon>Bacillati</taxon>
        <taxon>Mycoplasmatota</taxon>
        <taxon>Mollicutes</taxon>
        <taxon>Acholeplasmatales</taxon>
        <taxon>Acholeplasmataceae</taxon>
        <taxon>Acholeplasma</taxon>
    </lineage>
</organism>
<dbReference type="InterPro" id="IPR000182">
    <property type="entry name" value="GNAT_dom"/>
</dbReference>
<proteinExistence type="predicted"/>
<keyword evidence="2" id="KW-0808">Transferase</keyword>
<dbReference type="InParanoid" id="A0A061AIH1"/>
<dbReference type="Proteomes" id="UP000032434">
    <property type="component" value="Chromosome 1"/>
</dbReference>
<protein>
    <submittedName>
        <fullName evidence="2">GNAT family acetyltransferase</fullName>
    </submittedName>
</protein>
<dbReference type="PANTHER" id="PTHR43792">
    <property type="entry name" value="GNAT FAMILY, PUTATIVE (AFU_ORTHOLOGUE AFUA_3G00765)-RELATED-RELATED"/>
    <property type="match status" value="1"/>
</dbReference>
<dbReference type="EMBL" id="LK028559">
    <property type="protein sequence ID" value="CDR30752.1"/>
    <property type="molecule type" value="Genomic_DNA"/>
</dbReference>
<dbReference type="PATRIC" id="fig|35623.3.peg.679"/>
<evidence type="ECO:0000313" key="3">
    <source>
        <dbReference type="Proteomes" id="UP000032434"/>
    </source>
</evidence>
<dbReference type="InterPro" id="IPR051531">
    <property type="entry name" value="N-acetyltransferase"/>
</dbReference>
<evidence type="ECO:0000259" key="1">
    <source>
        <dbReference type="PROSITE" id="PS51186"/>
    </source>
</evidence>
<dbReference type="KEGG" id="aoc:Aocu_06790"/>
<dbReference type="Gene3D" id="3.40.630.30">
    <property type="match status" value="1"/>
</dbReference>
<dbReference type="OrthoDB" id="9785602at2"/>
<accession>A0A061AIH1</accession>
<keyword evidence="3" id="KW-1185">Reference proteome</keyword>
<reference evidence="3" key="1">
    <citation type="submission" date="2014-05" db="EMBL/GenBank/DDBJ databases">
        <authorList>
            <person name="Kube M."/>
        </authorList>
    </citation>
    <scope>NUCLEOTIDE SEQUENCE [LARGE SCALE GENOMIC DNA]</scope>
</reference>
<dbReference type="STRING" id="35623.Aocu_06790"/>
<sequence length="185" mass="21615">MKTIITNRLILRNPTMDDLLAFNYYASKPEVGPNAGWLPHKNLKESKLILSLMVKERNVYAIVLKEINMMIGTISLYNPTYNIVDGHMIEIGFVLNSEYWNKGIMHEALTHIIPYIFNNLEFNVIKVSHADFNERSEKLIAKLGFKYKDEVIKKYKGLPQIKKVKVYELSKKEFNSYENRIESKI</sequence>
<dbReference type="PROSITE" id="PS51186">
    <property type="entry name" value="GNAT"/>
    <property type="match status" value="1"/>
</dbReference>
<gene>
    <name evidence="2" type="ORF">Aocu_06790</name>
</gene>
<dbReference type="GO" id="GO:0016747">
    <property type="term" value="F:acyltransferase activity, transferring groups other than amino-acyl groups"/>
    <property type="evidence" value="ECO:0007669"/>
    <property type="project" value="InterPro"/>
</dbReference>
<dbReference type="Pfam" id="PF13302">
    <property type="entry name" value="Acetyltransf_3"/>
    <property type="match status" value="1"/>
</dbReference>
<dbReference type="RefSeq" id="WP_045749263.1">
    <property type="nucleotide sequence ID" value="NZ_FUZK01000001.1"/>
</dbReference>
<dbReference type="SUPFAM" id="SSF55729">
    <property type="entry name" value="Acyl-CoA N-acyltransferases (Nat)"/>
    <property type="match status" value="1"/>
</dbReference>
<dbReference type="InterPro" id="IPR016181">
    <property type="entry name" value="Acyl_CoA_acyltransferase"/>
</dbReference>
<dbReference type="AlphaFoldDB" id="A0A061AIH1"/>
<name>A0A061AIH1_9MOLU</name>
<feature type="domain" description="N-acetyltransferase" evidence="1">
    <location>
        <begin position="9"/>
        <end position="165"/>
    </location>
</feature>